<feature type="transmembrane region" description="Helical" evidence="15">
    <location>
        <begin position="663"/>
        <end position="682"/>
    </location>
</feature>
<dbReference type="Gene3D" id="2.80.10.50">
    <property type="match status" value="1"/>
</dbReference>
<sequence length="1006" mass="116428">MAHVVDLQSGEFVHAENDLKRRGRPRSMPFSDEYEAMRLEDPNRISLRKRQPDDKLAKPLPRRPLSSNKASSAGSRYIAYWQKNEDLLIPLVLTLISFWTRFYAIGRSNIVVWDEAHFGKFGSHYIKREFYFDVHPPLGKILVGFSGLLAGYNGNFEFKSGEVYPDSVNYTFMRVFSAIFGALMVPLAYETALELKLSRRACLLAACMVLLDTAYLCISRFILLDSMLLFFTCSTLYCLSVFHNLKDEAFSLDWWIWLAFTGLSLGCVSSVKWVGFFIVALVGLYTIEELWEMFGDLEMPFERYLRHWIARILCLIVLPILVYIFSFALHFAILNHSGPGDAQMSSLFQARLKGNNFDQNPLELAYGSKVTFKNYGYGGGLLHSHVQSFPTGSEQQQVTCYHYKDNNNDWVVKKTREASDYITDDVEFVKNGDTIRLVHDNTGRNLHSHAIKAPVTQSDWEISCYGNETVGDNNDYWIVEVVDDISTKDTSRIRSLTTRMRFRHQQLGCYLSANNVVLPQWGFRQVEVTCDKRDRPHDTHQWWNIEQHWNDKLPPAPRNVYRSHFFKDFWHLNVAMWVSNNALIPDPDKEDILSSAPTDWPLLLVGLRMCGWGDDQVKFYLLGNPIVWWSSTFALVVFLTVTAAYIIRLRRQIYDMSPARWEHFLYVGKTLFLGWLLHYIPFGIMGRVTYLHHYFPALYFAILMVPFLLDHITMHAHKRTRDLIFAIAFFAVISTFLYFSPLAFGVTGPIEKMRGRQTAVNEMSIFGNNASVMQSQCLSIGDSLTLFHTLTDMQLRDHDNKETDVDTGDKRSHADQGKHDSKKQKTKQEEDNIGNETLDHKEAEDRGAKPHDESNGKLPKSTPAKQNKQASRPKRSEKTGDLIFEDYPEFRPNLTPKDVLQIGSFGGTYFRPIHSQETGQDYKDDYKEFPDDWFEGLDIGKHVISPDYDANINRFKVKCGQTLEQWEEQGWIRDHDPRGWFQWYCRFYEGRRCEDDAYQASFYAGN</sequence>
<dbReference type="InterPro" id="IPR036300">
    <property type="entry name" value="MIR_dom_sf"/>
</dbReference>
<evidence type="ECO:0000256" key="10">
    <source>
        <dbReference type="ARBA" id="ARBA00022989"/>
    </source>
</evidence>
<feature type="transmembrane region" description="Helical" evidence="15">
    <location>
        <begin position="724"/>
        <end position="744"/>
    </location>
</feature>
<feature type="region of interest" description="Disordered" evidence="14">
    <location>
        <begin position="48"/>
        <end position="70"/>
    </location>
</feature>
<dbReference type="SUPFAM" id="SSF82109">
    <property type="entry name" value="MIR domain"/>
    <property type="match status" value="1"/>
</dbReference>
<dbReference type="InterPro" id="IPR003342">
    <property type="entry name" value="ArnT-like_N"/>
</dbReference>
<protein>
    <recommendedName>
        <fullName evidence="4">dolichyl-phosphate-mannose--protein mannosyltransferase</fullName>
        <ecNumber evidence="4">2.4.1.109</ecNumber>
    </recommendedName>
</protein>
<dbReference type="InterPro" id="IPR027005">
    <property type="entry name" value="PMT-like"/>
</dbReference>
<feature type="transmembrane region" description="Helical" evidence="15">
    <location>
        <begin position="87"/>
        <end position="104"/>
    </location>
</feature>
<gene>
    <name evidence="17" type="ORF">BZG36_00722</name>
</gene>
<dbReference type="PROSITE" id="PS50919">
    <property type="entry name" value="MIR"/>
    <property type="match status" value="3"/>
</dbReference>
<dbReference type="PANTHER" id="PTHR10050:SF46">
    <property type="entry name" value="PROTEIN O-MANNOSYL-TRANSFERASE 2"/>
    <property type="match status" value="1"/>
</dbReference>
<evidence type="ECO:0000256" key="15">
    <source>
        <dbReference type="SAM" id="Phobius"/>
    </source>
</evidence>
<dbReference type="GO" id="GO:0004169">
    <property type="term" value="F:dolichyl-phosphate-mannose-protein mannosyltransferase activity"/>
    <property type="evidence" value="ECO:0007669"/>
    <property type="project" value="UniProtKB-EC"/>
</dbReference>
<evidence type="ECO:0000313" key="17">
    <source>
        <dbReference type="EMBL" id="OZJ06319.1"/>
    </source>
</evidence>
<dbReference type="InterPro" id="IPR016093">
    <property type="entry name" value="MIR_motif"/>
</dbReference>
<dbReference type="EMBL" id="MVBO01000004">
    <property type="protein sequence ID" value="OZJ06319.1"/>
    <property type="molecule type" value="Genomic_DNA"/>
</dbReference>
<evidence type="ECO:0000256" key="11">
    <source>
        <dbReference type="ARBA" id="ARBA00023136"/>
    </source>
</evidence>
<evidence type="ECO:0000256" key="9">
    <source>
        <dbReference type="ARBA" id="ARBA00022824"/>
    </source>
</evidence>
<evidence type="ECO:0000256" key="13">
    <source>
        <dbReference type="ARBA" id="ARBA00045102"/>
    </source>
</evidence>
<accession>A0A261Y6U3</accession>
<dbReference type="Pfam" id="PF16192">
    <property type="entry name" value="PMT_4TMC"/>
    <property type="match status" value="1"/>
</dbReference>
<feature type="region of interest" description="Disordered" evidence="14">
    <location>
        <begin position="798"/>
        <end position="882"/>
    </location>
</feature>
<organism evidence="17 18">
    <name type="scientific">Bifiguratus adelaidae</name>
    <dbReference type="NCBI Taxonomy" id="1938954"/>
    <lineage>
        <taxon>Eukaryota</taxon>
        <taxon>Fungi</taxon>
        <taxon>Fungi incertae sedis</taxon>
        <taxon>Mucoromycota</taxon>
        <taxon>Mucoromycotina</taxon>
        <taxon>Endogonomycetes</taxon>
        <taxon>Endogonales</taxon>
        <taxon>Endogonales incertae sedis</taxon>
        <taxon>Bifiguratus</taxon>
    </lineage>
</organism>
<dbReference type="FunFam" id="2.80.10.50:FF:000012">
    <property type="entry name" value="Protein O-mannosyl-transferase 1"/>
    <property type="match status" value="1"/>
</dbReference>
<dbReference type="GO" id="GO:0005789">
    <property type="term" value="C:endoplasmic reticulum membrane"/>
    <property type="evidence" value="ECO:0007669"/>
    <property type="project" value="UniProtKB-SubCell"/>
</dbReference>
<keyword evidence="10 15" id="KW-1133">Transmembrane helix</keyword>
<evidence type="ECO:0000256" key="3">
    <source>
        <dbReference type="ARBA" id="ARBA00007222"/>
    </source>
</evidence>
<evidence type="ECO:0000256" key="7">
    <source>
        <dbReference type="ARBA" id="ARBA00022692"/>
    </source>
</evidence>
<feature type="transmembrane region" description="Helical" evidence="15">
    <location>
        <begin position="254"/>
        <end position="287"/>
    </location>
</feature>
<keyword evidence="9" id="KW-0256">Endoplasmic reticulum</keyword>
<comment type="pathway">
    <text evidence="2">Protein modification; protein glycosylation.</text>
</comment>
<evidence type="ECO:0000256" key="4">
    <source>
        <dbReference type="ARBA" id="ARBA00012839"/>
    </source>
</evidence>
<feature type="transmembrane region" description="Helical" evidence="15">
    <location>
        <begin position="694"/>
        <end position="712"/>
    </location>
</feature>
<reference evidence="17 18" key="1">
    <citation type="journal article" date="2017" name="Mycologia">
        <title>Bifiguratus adelaidae, gen. et sp. nov., a new member of Mucoromycotina in endophytic and soil-dwelling habitats.</title>
        <authorList>
            <person name="Torres-Cruz T.J."/>
            <person name="Billingsley Tobias T.L."/>
            <person name="Almatruk M."/>
            <person name="Hesse C."/>
            <person name="Kuske C.R."/>
            <person name="Desiro A."/>
            <person name="Benucci G.M."/>
            <person name="Bonito G."/>
            <person name="Stajich J.E."/>
            <person name="Dunlap C."/>
            <person name="Arnold A.E."/>
            <person name="Porras-Alfaro A."/>
        </authorList>
    </citation>
    <scope>NUCLEOTIDE SEQUENCE [LARGE SCALE GENOMIC DNA]</scope>
    <source>
        <strain evidence="17 18">AZ0501</strain>
    </source>
</reference>
<dbReference type="PANTHER" id="PTHR10050">
    <property type="entry name" value="DOLICHYL-PHOSPHATE-MANNOSE--PROTEIN MANNOSYLTRANSFERASE"/>
    <property type="match status" value="1"/>
</dbReference>
<comment type="catalytic activity">
    <reaction evidence="12">
        <text>a di-trans,poly-cis-dolichyl beta-D-mannosyl phosphate + L-threonyl-[protein] = 3-O-(alpha-D-mannosyl)-L-threonyl-[protein] + a di-trans,poly-cis-dolichyl phosphate + H(+)</text>
        <dbReference type="Rhea" id="RHEA:53396"/>
        <dbReference type="Rhea" id="RHEA-COMP:11060"/>
        <dbReference type="Rhea" id="RHEA-COMP:13547"/>
        <dbReference type="Rhea" id="RHEA-COMP:19498"/>
        <dbReference type="Rhea" id="RHEA-COMP:19501"/>
        <dbReference type="ChEBI" id="CHEBI:15378"/>
        <dbReference type="ChEBI" id="CHEBI:30013"/>
        <dbReference type="ChEBI" id="CHEBI:57683"/>
        <dbReference type="ChEBI" id="CHEBI:58211"/>
        <dbReference type="ChEBI" id="CHEBI:137323"/>
        <dbReference type="EC" id="2.4.1.109"/>
    </reaction>
</comment>
<dbReference type="OrthoDB" id="292747at2759"/>
<feature type="domain" description="MIR" evidence="16">
    <location>
        <begin position="426"/>
        <end position="482"/>
    </location>
</feature>
<feature type="compositionally biased region" description="Basic and acidic residues" evidence="14">
    <location>
        <begin position="837"/>
        <end position="855"/>
    </location>
</feature>
<comment type="subcellular location">
    <subcellularLocation>
        <location evidence="1">Endoplasmic reticulum membrane</location>
        <topology evidence="1">Multi-pass membrane protein</topology>
    </subcellularLocation>
</comment>
<proteinExistence type="inferred from homology"/>
<dbReference type="EC" id="2.4.1.109" evidence="4"/>
<feature type="domain" description="MIR" evidence="16">
    <location>
        <begin position="490"/>
        <end position="548"/>
    </location>
</feature>
<feature type="transmembrane region" description="Helical" evidence="15">
    <location>
        <begin position="626"/>
        <end position="647"/>
    </location>
</feature>
<dbReference type="CDD" id="cd23284">
    <property type="entry name" value="beta-trefoil_MIR_PMT2-like"/>
    <property type="match status" value="1"/>
</dbReference>
<comment type="caution">
    <text evidence="17">The sequence shown here is derived from an EMBL/GenBank/DDBJ whole genome shotgun (WGS) entry which is preliminary data.</text>
</comment>
<dbReference type="UniPathway" id="UPA00378"/>
<evidence type="ECO:0000259" key="16">
    <source>
        <dbReference type="PROSITE" id="PS50919"/>
    </source>
</evidence>
<evidence type="ECO:0000256" key="2">
    <source>
        <dbReference type="ARBA" id="ARBA00004922"/>
    </source>
</evidence>
<evidence type="ECO:0000313" key="18">
    <source>
        <dbReference type="Proteomes" id="UP000242875"/>
    </source>
</evidence>
<evidence type="ECO:0000256" key="8">
    <source>
        <dbReference type="ARBA" id="ARBA00022737"/>
    </source>
</evidence>
<dbReference type="SMART" id="SM00472">
    <property type="entry name" value="MIR"/>
    <property type="match status" value="3"/>
</dbReference>
<keyword evidence="6" id="KW-0808">Transferase</keyword>
<feature type="transmembrane region" description="Helical" evidence="15">
    <location>
        <begin position="308"/>
        <end position="333"/>
    </location>
</feature>
<dbReference type="InterPro" id="IPR032421">
    <property type="entry name" value="PMT_4TMC"/>
</dbReference>
<keyword evidence="5" id="KW-0328">Glycosyltransferase</keyword>
<keyword evidence="7 15" id="KW-0812">Transmembrane</keyword>
<feature type="compositionally biased region" description="Basic and acidic residues" evidence="14">
    <location>
        <begin position="798"/>
        <end position="819"/>
    </location>
</feature>
<name>A0A261Y6U3_9FUNG</name>
<evidence type="ECO:0000256" key="5">
    <source>
        <dbReference type="ARBA" id="ARBA00022676"/>
    </source>
</evidence>
<evidence type="ECO:0000256" key="12">
    <source>
        <dbReference type="ARBA" id="ARBA00045085"/>
    </source>
</evidence>
<evidence type="ECO:0000256" key="1">
    <source>
        <dbReference type="ARBA" id="ARBA00004477"/>
    </source>
</evidence>
<evidence type="ECO:0000256" key="14">
    <source>
        <dbReference type="SAM" id="MobiDB-lite"/>
    </source>
</evidence>
<dbReference type="Pfam" id="PF02815">
    <property type="entry name" value="MIR"/>
    <property type="match status" value="1"/>
</dbReference>
<evidence type="ECO:0000256" key="6">
    <source>
        <dbReference type="ARBA" id="ARBA00022679"/>
    </source>
</evidence>
<comment type="catalytic activity">
    <reaction evidence="13">
        <text>a di-trans,poly-cis-dolichyl beta-D-mannosyl phosphate + L-seryl-[protein] = 3-O-(alpha-D-mannosyl)-L-seryl-[protein] + a di-trans,poly-cis-dolichyl phosphate + H(+)</text>
        <dbReference type="Rhea" id="RHEA:17377"/>
        <dbReference type="Rhea" id="RHEA-COMP:9863"/>
        <dbReference type="Rhea" id="RHEA-COMP:13546"/>
        <dbReference type="Rhea" id="RHEA-COMP:19498"/>
        <dbReference type="Rhea" id="RHEA-COMP:19501"/>
        <dbReference type="ChEBI" id="CHEBI:15378"/>
        <dbReference type="ChEBI" id="CHEBI:29999"/>
        <dbReference type="ChEBI" id="CHEBI:57683"/>
        <dbReference type="ChEBI" id="CHEBI:58211"/>
        <dbReference type="ChEBI" id="CHEBI:137321"/>
        <dbReference type="EC" id="2.4.1.109"/>
    </reaction>
</comment>
<feature type="domain" description="MIR" evidence="16">
    <location>
        <begin position="361"/>
        <end position="415"/>
    </location>
</feature>
<feature type="transmembrane region" description="Helical" evidence="15">
    <location>
        <begin position="172"/>
        <end position="189"/>
    </location>
</feature>
<feature type="transmembrane region" description="Helical" evidence="15">
    <location>
        <begin position="201"/>
        <end position="222"/>
    </location>
</feature>
<dbReference type="AlphaFoldDB" id="A0A261Y6U3"/>
<dbReference type="Proteomes" id="UP000242875">
    <property type="component" value="Unassembled WGS sequence"/>
</dbReference>
<keyword evidence="11 15" id="KW-0472">Membrane</keyword>
<keyword evidence="18" id="KW-1185">Reference proteome</keyword>
<comment type="similarity">
    <text evidence="3">Belongs to the glycosyltransferase 39 family.</text>
</comment>
<keyword evidence="8" id="KW-0677">Repeat</keyword>
<dbReference type="Pfam" id="PF02366">
    <property type="entry name" value="PMT"/>
    <property type="match status" value="1"/>
</dbReference>